<dbReference type="GO" id="GO:0046982">
    <property type="term" value="F:protein heterodimerization activity"/>
    <property type="evidence" value="ECO:0007669"/>
    <property type="project" value="InterPro"/>
</dbReference>
<proteinExistence type="inferred from homology"/>
<dbReference type="PROSITE" id="PS00322">
    <property type="entry name" value="HISTONE_H3_1"/>
    <property type="match status" value="1"/>
</dbReference>
<dbReference type="Pfam" id="PF00125">
    <property type="entry name" value="Histone"/>
    <property type="match status" value="1"/>
</dbReference>
<dbReference type="AlphaFoldDB" id="Q4S4R3"/>
<dbReference type="EMBL" id="CAAE01014738">
    <property type="protein sequence ID" value="CAG04369.1"/>
    <property type="molecule type" value="Genomic_DNA"/>
</dbReference>
<evidence type="ECO:0000313" key="4">
    <source>
        <dbReference type="EMBL" id="CAG04369.1"/>
    </source>
</evidence>
<dbReference type="Gene3D" id="1.10.20.10">
    <property type="entry name" value="Histone, subunit A"/>
    <property type="match status" value="1"/>
</dbReference>
<dbReference type="GO" id="GO:0030527">
    <property type="term" value="F:structural constituent of chromatin"/>
    <property type="evidence" value="ECO:0007669"/>
    <property type="project" value="InterPro"/>
</dbReference>
<comment type="similarity">
    <text evidence="1">Belongs to the histone H3 family.</text>
</comment>
<dbReference type="PANTHER" id="PTHR11426">
    <property type="entry name" value="HISTONE H3"/>
    <property type="match status" value="1"/>
</dbReference>
<evidence type="ECO:0000256" key="1">
    <source>
        <dbReference type="ARBA" id="ARBA00010343"/>
    </source>
</evidence>
<dbReference type="KEGG" id="tng:GSTEN00024072G001"/>
<dbReference type="PRINTS" id="PR00622">
    <property type="entry name" value="HISTONEH3"/>
</dbReference>
<reference evidence="4" key="2">
    <citation type="submission" date="2004-02" db="EMBL/GenBank/DDBJ databases">
        <authorList>
            <consortium name="Genoscope"/>
            <consortium name="Whitehead Institute Centre for Genome Research"/>
        </authorList>
    </citation>
    <scope>NUCLEOTIDE SEQUENCE</scope>
</reference>
<evidence type="ECO:0000256" key="2">
    <source>
        <dbReference type="SAM" id="MobiDB-lite"/>
    </source>
</evidence>
<organism evidence="4">
    <name type="scientific">Tetraodon nigroviridis</name>
    <name type="common">Spotted green pufferfish</name>
    <name type="synonym">Chelonodon nigroviridis</name>
    <dbReference type="NCBI Taxonomy" id="99883"/>
    <lineage>
        <taxon>Eukaryota</taxon>
        <taxon>Metazoa</taxon>
        <taxon>Chordata</taxon>
        <taxon>Craniata</taxon>
        <taxon>Vertebrata</taxon>
        <taxon>Euteleostomi</taxon>
        <taxon>Actinopterygii</taxon>
        <taxon>Neopterygii</taxon>
        <taxon>Teleostei</taxon>
        <taxon>Neoteleostei</taxon>
        <taxon>Acanthomorphata</taxon>
        <taxon>Eupercaria</taxon>
        <taxon>Tetraodontiformes</taxon>
        <taxon>Tetradontoidea</taxon>
        <taxon>Tetraodontidae</taxon>
        <taxon>Tetraodon</taxon>
    </lineage>
</organism>
<name>Q4S4R3_TETNG</name>
<protein>
    <submittedName>
        <fullName evidence="4">(spotted green pufferfish) hypothetical protein</fullName>
    </submittedName>
</protein>
<dbReference type="InterPro" id="IPR000164">
    <property type="entry name" value="Histone_H3/CENP-A"/>
</dbReference>
<comment type="caution">
    <text evidence="4">The sequence shown here is derived from an EMBL/GenBank/DDBJ whole genome shotgun (WGS) entry which is preliminary data.</text>
</comment>
<dbReference type="OrthoDB" id="842664at2759"/>
<gene>
    <name evidence="4" type="ORF">GSTENG00024072001</name>
</gene>
<dbReference type="SUPFAM" id="SSF47113">
    <property type="entry name" value="Histone-fold"/>
    <property type="match status" value="1"/>
</dbReference>
<dbReference type="GO" id="GO:0000786">
    <property type="term" value="C:nucleosome"/>
    <property type="evidence" value="ECO:0007669"/>
    <property type="project" value="InterPro"/>
</dbReference>
<sequence length="131" mass="14506">MARTKQTARKSTGGKAPRKQLATKAARKSPELIALREIRSTRNPLSCSSGSCLSSVWSEKLLRISRQICVSRAPLSEPCRALTELFPPTEASEAYLVGLFEDTNLCAIHAKRVTIMPKDIQLARRIRGERA</sequence>
<dbReference type="InterPro" id="IPR009072">
    <property type="entry name" value="Histone-fold"/>
</dbReference>
<dbReference type="GO" id="GO:0003677">
    <property type="term" value="F:DNA binding"/>
    <property type="evidence" value="ECO:0007669"/>
    <property type="project" value="InterPro"/>
</dbReference>
<accession>Q4S4R3</accession>
<feature type="region of interest" description="Disordered" evidence="2">
    <location>
        <begin position="1"/>
        <end position="27"/>
    </location>
</feature>
<reference evidence="4" key="1">
    <citation type="journal article" date="2004" name="Nature">
        <title>Genome duplication in the teleost fish Tetraodon nigroviridis reveals the early vertebrate proto-karyotype.</title>
        <authorList>
            <person name="Jaillon O."/>
            <person name="Aury J.-M."/>
            <person name="Brunet F."/>
            <person name="Petit J.-L."/>
            <person name="Stange-Thomann N."/>
            <person name="Mauceli E."/>
            <person name="Bouneau L."/>
            <person name="Fischer C."/>
            <person name="Ozouf-Costaz C."/>
            <person name="Bernot A."/>
            <person name="Nicaud S."/>
            <person name="Jaffe D."/>
            <person name="Fisher S."/>
            <person name="Lutfalla G."/>
            <person name="Dossat C."/>
            <person name="Segurens B."/>
            <person name="Dasilva C."/>
            <person name="Salanoubat M."/>
            <person name="Levy M."/>
            <person name="Boudet N."/>
            <person name="Castellano S."/>
            <person name="Anthouard V."/>
            <person name="Jubin C."/>
            <person name="Castelli V."/>
            <person name="Katinka M."/>
            <person name="Vacherie B."/>
            <person name="Biemont C."/>
            <person name="Skalli Z."/>
            <person name="Cattolico L."/>
            <person name="Poulain J."/>
            <person name="De Berardinis V."/>
            <person name="Cruaud C."/>
            <person name="Duprat S."/>
            <person name="Brottier P."/>
            <person name="Coutanceau J.-P."/>
            <person name="Gouzy J."/>
            <person name="Parra G."/>
            <person name="Lardier G."/>
            <person name="Chapple C."/>
            <person name="McKernan K.J."/>
            <person name="McEwan P."/>
            <person name="Bosak S."/>
            <person name="Kellis M."/>
            <person name="Volff J.-N."/>
            <person name="Guigo R."/>
            <person name="Zody M.C."/>
            <person name="Mesirov J."/>
            <person name="Lindblad-Toh K."/>
            <person name="Birren B."/>
            <person name="Nusbaum C."/>
            <person name="Kahn D."/>
            <person name="Robinson-Rechavi M."/>
            <person name="Laudet V."/>
            <person name="Schachter V."/>
            <person name="Quetier F."/>
            <person name="Saurin W."/>
            <person name="Scarpelli C."/>
            <person name="Wincker P."/>
            <person name="Lander E.S."/>
            <person name="Weissenbach J."/>
            <person name="Roest Crollius H."/>
        </authorList>
    </citation>
    <scope>NUCLEOTIDE SEQUENCE [LARGE SCALE GENOMIC DNA]</scope>
</reference>
<dbReference type="InterPro" id="IPR007125">
    <property type="entry name" value="H2A/H2B/H3"/>
</dbReference>
<dbReference type="SMART" id="SM00428">
    <property type="entry name" value="H3"/>
    <property type="match status" value="1"/>
</dbReference>
<evidence type="ECO:0000259" key="3">
    <source>
        <dbReference type="Pfam" id="PF00125"/>
    </source>
</evidence>
<feature type="domain" description="Core Histone H2A/H2B/H3" evidence="3">
    <location>
        <begin position="89"/>
        <end position="126"/>
    </location>
</feature>